<keyword evidence="2" id="KW-1185">Reference proteome</keyword>
<sequence length="99" mass="10851">MNIRDNFDTLPEDMQAYAVAKAIDAIAAEVKAGAEPSRIVALANSARERAEALSEFLCPSNFRKNGRPPLYADDLPREVLAATYGENVVPFRIGSEARR</sequence>
<proteinExistence type="predicted"/>
<reference evidence="1 2" key="1">
    <citation type="submission" date="2023-10" db="EMBL/GenBank/DDBJ databases">
        <authorList>
            <person name="Venkata Ramana C."/>
            <person name="Sasikala C."/>
            <person name="Dhurka M."/>
        </authorList>
    </citation>
    <scope>NUCLEOTIDE SEQUENCE [LARGE SCALE GENOMIC DNA]</scope>
    <source>
        <strain evidence="1 2">KCTC 32151</strain>
    </source>
</reference>
<organism evidence="1 2">
    <name type="scientific">Nitratireductor aquimarinus</name>
    <dbReference type="NCBI Taxonomy" id="889300"/>
    <lineage>
        <taxon>Bacteria</taxon>
        <taxon>Pseudomonadati</taxon>
        <taxon>Pseudomonadota</taxon>
        <taxon>Alphaproteobacteria</taxon>
        <taxon>Hyphomicrobiales</taxon>
        <taxon>Phyllobacteriaceae</taxon>
        <taxon>Nitratireductor</taxon>
    </lineage>
</organism>
<evidence type="ECO:0000313" key="2">
    <source>
        <dbReference type="Proteomes" id="UP001185659"/>
    </source>
</evidence>
<gene>
    <name evidence="1" type="ORF">R2G56_00040</name>
</gene>
<evidence type="ECO:0000313" key="1">
    <source>
        <dbReference type="EMBL" id="MDV6224666.1"/>
    </source>
</evidence>
<name>A0ABU4AEI2_9HYPH</name>
<dbReference type="RefSeq" id="WP_317560067.1">
    <property type="nucleotide sequence ID" value="NZ_JAWLIP010000001.1"/>
</dbReference>
<comment type="caution">
    <text evidence="1">The sequence shown here is derived from an EMBL/GenBank/DDBJ whole genome shotgun (WGS) entry which is preliminary data.</text>
</comment>
<dbReference type="EMBL" id="JAWLIP010000001">
    <property type="protein sequence ID" value="MDV6224666.1"/>
    <property type="molecule type" value="Genomic_DNA"/>
</dbReference>
<accession>A0ABU4AEI2</accession>
<dbReference type="Proteomes" id="UP001185659">
    <property type="component" value="Unassembled WGS sequence"/>
</dbReference>
<protein>
    <submittedName>
        <fullName evidence="1">Uncharacterized protein</fullName>
    </submittedName>
</protein>